<protein>
    <recommendedName>
        <fullName evidence="4">Malonyl CoA-acyl carrier protein transacylase</fullName>
        <ecNumber evidence="4">2.3.1.39</ecNumber>
    </recommendedName>
</protein>
<evidence type="ECO:0000313" key="6">
    <source>
        <dbReference type="EMBL" id="GIN18977.1"/>
    </source>
</evidence>
<evidence type="ECO:0000256" key="3">
    <source>
        <dbReference type="ARBA" id="ARBA00048462"/>
    </source>
</evidence>
<evidence type="ECO:0000313" key="7">
    <source>
        <dbReference type="Proteomes" id="UP000680279"/>
    </source>
</evidence>
<keyword evidence="7" id="KW-1185">Reference proteome</keyword>
<dbReference type="EC" id="2.3.1.39" evidence="4"/>
<dbReference type="InterPro" id="IPR016035">
    <property type="entry name" value="Acyl_Trfase/lysoPLipase"/>
</dbReference>
<dbReference type="InterPro" id="IPR016036">
    <property type="entry name" value="Malonyl_transacylase_ACP-bd"/>
</dbReference>
<dbReference type="InterPro" id="IPR024925">
    <property type="entry name" value="Malonyl_CoA-ACP_transAc"/>
</dbReference>
<dbReference type="SUPFAM" id="SSF52151">
    <property type="entry name" value="FabD/lysophospholipase-like"/>
    <property type="match status" value="1"/>
</dbReference>
<evidence type="ECO:0000256" key="1">
    <source>
        <dbReference type="ARBA" id="ARBA00022679"/>
    </source>
</evidence>
<evidence type="ECO:0000256" key="2">
    <source>
        <dbReference type="ARBA" id="ARBA00023315"/>
    </source>
</evidence>
<dbReference type="RefSeq" id="WP_018705173.1">
    <property type="nucleotide sequence ID" value="NZ_BOQT01000001.1"/>
</dbReference>
<evidence type="ECO:0000256" key="4">
    <source>
        <dbReference type="PIRNR" id="PIRNR000446"/>
    </source>
</evidence>
<dbReference type="PANTHER" id="PTHR42681:SF1">
    <property type="entry name" value="MALONYL-COA-ACYL CARRIER PROTEIN TRANSACYLASE, MITOCHONDRIAL"/>
    <property type="match status" value="1"/>
</dbReference>
<dbReference type="Pfam" id="PF00698">
    <property type="entry name" value="Acyl_transf_1"/>
    <property type="match status" value="1"/>
</dbReference>
<comment type="similarity">
    <text evidence="4">Belongs to the fabD family.</text>
</comment>
<dbReference type="Gene3D" id="3.40.366.10">
    <property type="entry name" value="Malonyl-Coenzyme A Acyl Carrier Protein, domain 2"/>
    <property type="match status" value="1"/>
</dbReference>
<sequence length="315" mass="33611">MGKIAFIFPGQGSQTVGMGKEAVEVNEKAKMIFEQADERLGYSLSSIIFEGPQEKLTLTANAQPALLTTSIALLQSLGEAGINPDYTAGHSLGEYTALVASGAIDFADAVYAVHKRGEYMEEAVPDGKGTMAAVLGLDRGILQEVCESVSEEGATVQLANMNCPGQIVISGTVAGVQKAGEKAKERGAKRVLPLQVSGPFHSSLMKPAAEKFGAVLNDIPIRDASVPVVVNVTAEPETNKEAFQEKLIEQLYSPVLWEDTVQKLINLDVDTFVEIGPGKVLSGLVRKVDRQVRTISVQDPESCQQAIELLRGESV</sequence>
<dbReference type="Proteomes" id="UP000680279">
    <property type="component" value="Unassembled WGS sequence"/>
</dbReference>
<gene>
    <name evidence="6" type="ORF">J1TS3_01110</name>
</gene>
<comment type="caution">
    <text evidence="6">The sequence shown here is derived from an EMBL/GenBank/DDBJ whole genome shotgun (WGS) entry which is preliminary data.</text>
</comment>
<dbReference type="SUPFAM" id="SSF55048">
    <property type="entry name" value="Probable ACP-binding domain of malonyl-CoA ACP transacylase"/>
    <property type="match status" value="1"/>
</dbReference>
<keyword evidence="1 4" id="KW-0808">Transferase</keyword>
<dbReference type="InterPro" id="IPR001227">
    <property type="entry name" value="Ac_transferase_dom_sf"/>
</dbReference>
<dbReference type="NCBIfam" id="TIGR00128">
    <property type="entry name" value="fabD"/>
    <property type="match status" value="1"/>
</dbReference>
<evidence type="ECO:0000259" key="5">
    <source>
        <dbReference type="SMART" id="SM00827"/>
    </source>
</evidence>
<organism evidence="6 7">
    <name type="scientific">Siminovitchia fordii</name>
    <dbReference type="NCBI Taxonomy" id="254759"/>
    <lineage>
        <taxon>Bacteria</taxon>
        <taxon>Bacillati</taxon>
        <taxon>Bacillota</taxon>
        <taxon>Bacilli</taxon>
        <taxon>Bacillales</taxon>
        <taxon>Bacillaceae</taxon>
        <taxon>Siminovitchia</taxon>
    </lineage>
</organism>
<reference evidence="6 7" key="1">
    <citation type="submission" date="2021-03" db="EMBL/GenBank/DDBJ databases">
        <title>Antimicrobial resistance genes in bacteria isolated from Japanese honey, and their potential for conferring macrolide and lincosamide resistance in the American foulbrood pathogen Paenibacillus larvae.</title>
        <authorList>
            <person name="Okamoto M."/>
            <person name="Kumagai M."/>
            <person name="Kanamori H."/>
            <person name="Takamatsu D."/>
        </authorList>
    </citation>
    <scope>NUCLEOTIDE SEQUENCE [LARGE SCALE GENOMIC DNA]</scope>
    <source>
        <strain evidence="6 7">J1TS3</strain>
    </source>
</reference>
<comment type="catalytic activity">
    <reaction evidence="3 4">
        <text>holo-[ACP] + malonyl-CoA = malonyl-[ACP] + CoA</text>
        <dbReference type="Rhea" id="RHEA:41792"/>
        <dbReference type="Rhea" id="RHEA-COMP:9623"/>
        <dbReference type="Rhea" id="RHEA-COMP:9685"/>
        <dbReference type="ChEBI" id="CHEBI:57287"/>
        <dbReference type="ChEBI" id="CHEBI:57384"/>
        <dbReference type="ChEBI" id="CHEBI:64479"/>
        <dbReference type="ChEBI" id="CHEBI:78449"/>
        <dbReference type="EC" id="2.3.1.39"/>
    </reaction>
</comment>
<dbReference type="SMART" id="SM00827">
    <property type="entry name" value="PKS_AT"/>
    <property type="match status" value="1"/>
</dbReference>
<dbReference type="PANTHER" id="PTHR42681">
    <property type="entry name" value="MALONYL-COA-ACYL CARRIER PROTEIN TRANSACYLASE, MITOCHONDRIAL"/>
    <property type="match status" value="1"/>
</dbReference>
<dbReference type="Gene3D" id="3.30.70.250">
    <property type="entry name" value="Malonyl-CoA ACP transacylase, ACP-binding"/>
    <property type="match status" value="1"/>
</dbReference>
<name>A0ABQ4K1G4_9BACI</name>
<keyword evidence="2 4" id="KW-0012">Acyltransferase</keyword>
<proteinExistence type="inferred from homology"/>
<dbReference type="InterPro" id="IPR014043">
    <property type="entry name" value="Acyl_transferase_dom"/>
</dbReference>
<dbReference type="InterPro" id="IPR004410">
    <property type="entry name" value="Malonyl_CoA-ACP_transAc_FabD"/>
</dbReference>
<dbReference type="InterPro" id="IPR050858">
    <property type="entry name" value="Mal-CoA-ACP_Trans/PKS_FabD"/>
</dbReference>
<accession>A0ABQ4K1G4</accession>
<dbReference type="PIRSF" id="PIRSF000446">
    <property type="entry name" value="Mct"/>
    <property type="match status" value="1"/>
</dbReference>
<feature type="domain" description="Malonyl-CoA:ACP transacylase (MAT)" evidence="5">
    <location>
        <begin position="7"/>
        <end position="314"/>
    </location>
</feature>
<dbReference type="EMBL" id="BOQT01000001">
    <property type="protein sequence ID" value="GIN18977.1"/>
    <property type="molecule type" value="Genomic_DNA"/>
</dbReference>